<dbReference type="Pfam" id="PF05014">
    <property type="entry name" value="Nuc_deoxyrib_tr"/>
    <property type="match status" value="1"/>
</dbReference>
<dbReference type="Proteomes" id="UP000295043">
    <property type="component" value="Unassembled WGS sequence"/>
</dbReference>
<proteinExistence type="predicted"/>
<comment type="caution">
    <text evidence="1">The sequence shown here is derived from an EMBL/GenBank/DDBJ whole genome shotgun (WGS) entry which is preliminary data.</text>
</comment>
<dbReference type="GO" id="GO:0070694">
    <property type="term" value="F:5-hydroxymethyl-dUMP N-hydrolase activity"/>
    <property type="evidence" value="ECO:0007669"/>
    <property type="project" value="TreeGrafter"/>
</dbReference>
<sequence length="134" mass="14627">MPKPLIYIAAPLFNEGERALNDAIRTTLIDAADVYLRQLDGTLLAEAIERGEAPEFATKEVFRRDIEALQRCDILLIVLNGRVVDEGAAFELGVAWALGKTCVAFKNDPRQLLAIGDNPMIAQAVSASSEVLCR</sequence>
<reference evidence="1 2" key="1">
    <citation type="submission" date="2019-03" db="EMBL/GenBank/DDBJ databases">
        <title>Genomic Encyclopedia of Type Strains, Phase IV (KMG-V): Genome sequencing to study the core and pangenomes of soil and plant-associated prokaryotes.</title>
        <authorList>
            <person name="Whitman W."/>
        </authorList>
    </citation>
    <scope>NUCLEOTIDE SEQUENCE [LARGE SCALE GENOMIC DNA]</scope>
    <source>
        <strain evidence="1 2">23C40</strain>
    </source>
</reference>
<dbReference type="GO" id="GO:0016740">
    <property type="term" value="F:transferase activity"/>
    <property type="evidence" value="ECO:0007669"/>
    <property type="project" value="UniProtKB-KW"/>
</dbReference>
<dbReference type="EMBL" id="SLVU01000016">
    <property type="protein sequence ID" value="TCN26928.1"/>
    <property type="molecule type" value="Genomic_DNA"/>
</dbReference>
<accession>A0A4R2BII3</accession>
<dbReference type="Gene3D" id="3.40.50.450">
    <property type="match status" value="1"/>
</dbReference>
<organism evidence="1 2">
    <name type="scientific">Sinorhizobium americanum</name>
    <dbReference type="NCBI Taxonomy" id="194963"/>
    <lineage>
        <taxon>Bacteria</taxon>
        <taxon>Pseudomonadati</taxon>
        <taxon>Pseudomonadota</taxon>
        <taxon>Alphaproteobacteria</taxon>
        <taxon>Hyphomicrobiales</taxon>
        <taxon>Rhizobiaceae</taxon>
        <taxon>Sinorhizobium/Ensifer group</taxon>
        <taxon>Sinorhizobium</taxon>
    </lineage>
</organism>
<dbReference type="InterPro" id="IPR007710">
    <property type="entry name" value="Nucleoside_deoxyribTrfase"/>
</dbReference>
<dbReference type="InterPro" id="IPR051239">
    <property type="entry name" value="2'-dNMP_N-hydrolase"/>
</dbReference>
<dbReference type="GO" id="GO:0009159">
    <property type="term" value="P:deoxyribonucleoside monophosphate catabolic process"/>
    <property type="evidence" value="ECO:0007669"/>
    <property type="project" value="TreeGrafter"/>
</dbReference>
<name>A0A4R2BII3_9HYPH</name>
<keyword evidence="1" id="KW-0808">Transferase</keyword>
<dbReference type="PANTHER" id="PTHR15364:SF0">
    <property type="entry name" value="2'-DEOXYNUCLEOSIDE 5'-PHOSPHATE N-HYDROLASE 1"/>
    <property type="match status" value="1"/>
</dbReference>
<protein>
    <submittedName>
        <fullName evidence="1">Nucleoside 2-deoxyribosyltransferase-like protein</fullName>
    </submittedName>
</protein>
<evidence type="ECO:0000313" key="1">
    <source>
        <dbReference type="EMBL" id="TCN26928.1"/>
    </source>
</evidence>
<dbReference type="RefSeq" id="WP_132078378.1">
    <property type="nucleotide sequence ID" value="NZ_SLVU01000016.1"/>
</dbReference>
<dbReference type="PANTHER" id="PTHR15364">
    <property type="entry name" value="2'-DEOXYNUCLEOSIDE 5'-PHOSPHATE N-HYDROLASE 1"/>
    <property type="match status" value="1"/>
</dbReference>
<dbReference type="AlphaFoldDB" id="A0A4R2BII3"/>
<gene>
    <name evidence="1" type="ORF">EV184_1161</name>
</gene>
<dbReference type="SUPFAM" id="SSF52309">
    <property type="entry name" value="N-(deoxy)ribosyltransferase-like"/>
    <property type="match status" value="1"/>
</dbReference>
<evidence type="ECO:0000313" key="2">
    <source>
        <dbReference type="Proteomes" id="UP000295043"/>
    </source>
</evidence>